<keyword evidence="3" id="KW-0408">Iron</keyword>
<dbReference type="RefSeq" id="WP_284330698.1">
    <property type="nucleotide sequence ID" value="NZ_BSOA01000003.1"/>
</dbReference>
<dbReference type="Pfam" id="PF00067">
    <property type="entry name" value="p450"/>
    <property type="match status" value="1"/>
</dbReference>
<keyword evidence="5" id="KW-1185">Reference proteome</keyword>
<dbReference type="SUPFAM" id="SSF48264">
    <property type="entry name" value="Cytochrome P450"/>
    <property type="match status" value="1"/>
</dbReference>
<dbReference type="PRINTS" id="PR00385">
    <property type="entry name" value="P450"/>
</dbReference>
<comment type="cofactor">
    <cofactor evidence="1">
        <name>heme</name>
        <dbReference type="ChEBI" id="CHEBI:30413"/>
    </cofactor>
</comment>
<keyword evidence="3" id="KW-0503">Monooxygenase</keyword>
<keyword evidence="3" id="KW-0560">Oxidoreductase</keyword>
<dbReference type="Proteomes" id="UP001156627">
    <property type="component" value="Unassembled WGS sequence"/>
</dbReference>
<dbReference type="InterPro" id="IPR002401">
    <property type="entry name" value="Cyt_P450_E_grp-I"/>
</dbReference>
<dbReference type="Gene3D" id="1.10.630.10">
    <property type="entry name" value="Cytochrome P450"/>
    <property type="match status" value="1"/>
</dbReference>
<evidence type="ECO:0000256" key="1">
    <source>
        <dbReference type="ARBA" id="ARBA00001971"/>
    </source>
</evidence>
<gene>
    <name evidence="4" type="ORF">GCM10007898_08400</name>
</gene>
<comment type="similarity">
    <text evidence="2 3">Belongs to the cytochrome P450 family.</text>
</comment>
<dbReference type="InterPro" id="IPR050121">
    <property type="entry name" value="Cytochrome_P450_monoxygenase"/>
</dbReference>
<organism evidence="4 5">
    <name type="scientific">Dyella flagellata</name>
    <dbReference type="NCBI Taxonomy" id="1867833"/>
    <lineage>
        <taxon>Bacteria</taxon>
        <taxon>Pseudomonadati</taxon>
        <taxon>Pseudomonadota</taxon>
        <taxon>Gammaproteobacteria</taxon>
        <taxon>Lysobacterales</taxon>
        <taxon>Rhodanobacteraceae</taxon>
        <taxon>Dyella</taxon>
    </lineage>
</organism>
<sequence>MTSPQSPIRPWPFGLPLLQAIRRDPLALAQSLHKQHGDIASVKVLSTHIYYLFRPEAARQVLVEHQEDFEKDQRPLDILQSVHGANVITTEGAVWERQRRILTPAFAPKRIEACAKLMAAAADECASQELPQEVGANAIIDVDALTTLITMDVILRALFSYHYQREEAAAVSQAIRSLSKQLMRELFWPVRAVPWLPYPGRAEKERSTALVRDLIRARIEARRQAMSAGAEAGEDILGLMLAARDEQATAPDAGLSDQEILDNCVGLFGAGHDTSATALTWWIGLMAMHPEIAARVRDELRGLPEDRASAVKTIMEARLLNATIKEAMRLYPPSTATFSRRALRDVPIDGQVIAKGALVLIPIWSLHHDPRWFPEPDAFRPERFMPGAPVLPRSAFMPFGIGPHFCLGQQFATVEMALIAARLVRNHDFALDQATALPAPEVNLVLKPRERLKVRFTRLAQDRQTVVPSERAERQSN</sequence>
<dbReference type="PRINTS" id="PR00463">
    <property type="entry name" value="EP450I"/>
</dbReference>
<reference evidence="5" key="1">
    <citation type="journal article" date="2019" name="Int. J. Syst. Evol. Microbiol.">
        <title>The Global Catalogue of Microorganisms (GCM) 10K type strain sequencing project: providing services to taxonomists for standard genome sequencing and annotation.</title>
        <authorList>
            <consortium name="The Broad Institute Genomics Platform"/>
            <consortium name="The Broad Institute Genome Sequencing Center for Infectious Disease"/>
            <person name="Wu L."/>
            <person name="Ma J."/>
        </authorList>
    </citation>
    <scope>NUCLEOTIDE SEQUENCE [LARGE SCALE GENOMIC DNA]</scope>
    <source>
        <strain evidence="5">NBRC 111981</strain>
    </source>
</reference>
<dbReference type="InterPro" id="IPR036396">
    <property type="entry name" value="Cyt_P450_sf"/>
</dbReference>
<accession>A0ABQ5X9E2</accession>
<dbReference type="PROSITE" id="PS00086">
    <property type="entry name" value="CYTOCHROME_P450"/>
    <property type="match status" value="1"/>
</dbReference>
<dbReference type="PANTHER" id="PTHR24305:SF166">
    <property type="entry name" value="CYTOCHROME P450 12A4, MITOCHONDRIAL-RELATED"/>
    <property type="match status" value="1"/>
</dbReference>
<dbReference type="EMBL" id="BSOA01000003">
    <property type="protein sequence ID" value="GLQ87274.1"/>
    <property type="molecule type" value="Genomic_DNA"/>
</dbReference>
<protein>
    <submittedName>
        <fullName evidence="4">Cytochrome P450</fullName>
    </submittedName>
</protein>
<evidence type="ECO:0000313" key="4">
    <source>
        <dbReference type="EMBL" id="GLQ87274.1"/>
    </source>
</evidence>
<evidence type="ECO:0000256" key="2">
    <source>
        <dbReference type="ARBA" id="ARBA00010617"/>
    </source>
</evidence>
<name>A0ABQ5X9E2_9GAMM</name>
<evidence type="ECO:0000256" key="3">
    <source>
        <dbReference type="RuleBase" id="RU000461"/>
    </source>
</evidence>
<dbReference type="InterPro" id="IPR017972">
    <property type="entry name" value="Cyt_P450_CS"/>
</dbReference>
<dbReference type="InterPro" id="IPR001128">
    <property type="entry name" value="Cyt_P450"/>
</dbReference>
<keyword evidence="3" id="KW-0349">Heme</keyword>
<evidence type="ECO:0000313" key="5">
    <source>
        <dbReference type="Proteomes" id="UP001156627"/>
    </source>
</evidence>
<comment type="caution">
    <text evidence="4">The sequence shown here is derived from an EMBL/GenBank/DDBJ whole genome shotgun (WGS) entry which is preliminary data.</text>
</comment>
<keyword evidence="3" id="KW-0479">Metal-binding</keyword>
<proteinExistence type="inferred from homology"/>
<dbReference type="PANTHER" id="PTHR24305">
    <property type="entry name" value="CYTOCHROME P450"/>
    <property type="match status" value="1"/>
</dbReference>